<evidence type="ECO:0000313" key="2">
    <source>
        <dbReference type="Proteomes" id="UP001627154"/>
    </source>
</evidence>
<dbReference type="Proteomes" id="UP001627154">
    <property type="component" value="Unassembled WGS sequence"/>
</dbReference>
<dbReference type="InterPro" id="IPR029062">
    <property type="entry name" value="Class_I_gatase-like"/>
</dbReference>
<proteinExistence type="predicted"/>
<accession>A0ABD2WX34</accession>
<dbReference type="Gene3D" id="3.40.50.880">
    <property type="match status" value="1"/>
</dbReference>
<dbReference type="EMBL" id="JBJJXI010000067">
    <property type="protein sequence ID" value="KAL3397062.1"/>
    <property type="molecule type" value="Genomic_DNA"/>
</dbReference>
<evidence type="ECO:0000313" key="1">
    <source>
        <dbReference type="EMBL" id="KAL3397062.1"/>
    </source>
</evidence>
<dbReference type="AlphaFoldDB" id="A0ABD2WX34"/>
<reference evidence="1 2" key="1">
    <citation type="journal article" date="2024" name="bioRxiv">
        <title>A reference genome for Trichogramma kaykai: A tiny desert-dwelling parasitoid wasp with competing sex-ratio distorters.</title>
        <authorList>
            <person name="Culotta J."/>
            <person name="Lindsey A.R."/>
        </authorList>
    </citation>
    <scope>NUCLEOTIDE SEQUENCE [LARGE SCALE GENOMIC DNA]</scope>
    <source>
        <strain evidence="1 2">KSX58</strain>
    </source>
</reference>
<name>A0ABD2WX34_9HYME</name>
<dbReference type="SUPFAM" id="SSF52317">
    <property type="entry name" value="Class I glutamine amidotransferase-like"/>
    <property type="match status" value="1"/>
</dbReference>
<organism evidence="1 2">
    <name type="scientific">Trichogramma kaykai</name>
    <dbReference type="NCBI Taxonomy" id="54128"/>
    <lineage>
        <taxon>Eukaryota</taxon>
        <taxon>Metazoa</taxon>
        <taxon>Ecdysozoa</taxon>
        <taxon>Arthropoda</taxon>
        <taxon>Hexapoda</taxon>
        <taxon>Insecta</taxon>
        <taxon>Pterygota</taxon>
        <taxon>Neoptera</taxon>
        <taxon>Endopterygota</taxon>
        <taxon>Hymenoptera</taxon>
        <taxon>Apocrita</taxon>
        <taxon>Proctotrupomorpha</taxon>
        <taxon>Chalcidoidea</taxon>
        <taxon>Trichogrammatidae</taxon>
        <taxon>Trichogramma</taxon>
    </lineage>
</organism>
<protein>
    <submittedName>
        <fullName evidence="1">Uncharacterized protein</fullName>
    </submittedName>
</protein>
<keyword evidence="2" id="KW-1185">Reference proteome</keyword>
<dbReference type="PANTHER" id="PTHR10224:SF15">
    <property type="entry name" value="ES1 PROTEIN, MITOCHONDRIAL"/>
    <property type="match status" value="1"/>
</dbReference>
<dbReference type="PANTHER" id="PTHR10224">
    <property type="entry name" value="ES1 PROTEIN HOMOLOG, MITOCHONDRIAL"/>
    <property type="match status" value="1"/>
</dbReference>
<comment type="caution">
    <text evidence="1">The sequence shown here is derived from an EMBL/GenBank/DDBJ whole genome shotgun (WGS) entry which is preliminary data.</text>
</comment>
<gene>
    <name evidence="1" type="ORF">TKK_009095</name>
</gene>
<sequence>MYPAQILTGCGYRDGTVVYEAVYTMMHLHRHNKLAALFAPTSRIERLFNGSKEEKLQNVAPRFMLNESARMTWDRVYPFDELRVEDHQGLIIPGGTGIFNHLYFFSPPINFTRL</sequence>